<reference evidence="1" key="2">
    <citation type="submission" date="2019-06" db="EMBL/GenBank/DDBJ databases">
        <title>Genomics analysis of Aphanomyces spp. identifies a new class of oomycete effector associated with host adaptation.</title>
        <authorList>
            <person name="Gaulin E."/>
        </authorList>
    </citation>
    <scope>NUCLEOTIDE SEQUENCE</scope>
    <source>
        <strain evidence="1">CBS 578.67</strain>
    </source>
</reference>
<dbReference type="EMBL" id="VJMH01006393">
    <property type="protein sequence ID" value="KAF0690094.1"/>
    <property type="molecule type" value="Genomic_DNA"/>
</dbReference>
<evidence type="ECO:0000313" key="3">
    <source>
        <dbReference type="Proteomes" id="UP000332933"/>
    </source>
</evidence>
<proteinExistence type="predicted"/>
<accession>A0A485LBP7</accession>
<protein>
    <submittedName>
        <fullName evidence="2">Aste57867_18488 protein</fullName>
    </submittedName>
</protein>
<dbReference type="EMBL" id="CAADRA010006414">
    <property type="protein sequence ID" value="VFT95224.1"/>
    <property type="molecule type" value="Genomic_DNA"/>
</dbReference>
<dbReference type="AlphaFoldDB" id="A0A485LBP7"/>
<evidence type="ECO:0000313" key="1">
    <source>
        <dbReference type="EMBL" id="KAF0690094.1"/>
    </source>
</evidence>
<keyword evidence="3" id="KW-1185">Reference proteome</keyword>
<organism evidence="2 3">
    <name type="scientific">Aphanomyces stellatus</name>
    <dbReference type="NCBI Taxonomy" id="120398"/>
    <lineage>
        <taxon>Eukaryota</taxon>
        <taxon>Sar</taxon>
        <taxon>Stramenopiles</taxon>
        <taxon>Oomycota</taxon>
        <taxon>Saprolegniomycetes</taxon>
        <taxon>Saprolegniales</taxon>
        <taxon>Verrucalvaceae</taxon>
        <taxon>Aphanomyces</taxon>
    </lineage>
</organism>
<reference evidence="2 3" key="1">
    <citation type="submission" date="2019-03" db="EMBL/GenBank/DDBJ databases">
        <authorList>
            <person name="Gaulin E."/>
            <person name="Dumas B."/>
        </authorList>
    </citation>
    <scope>NUCLEOTIDE SEQUENCE [LARGE SCALE GENOMIC DNA]</scope>
    <source>
        <strain evidence="2">CBS 568.67</strain>
    </source>
</reference>
<gene>
    <name evidence="2" type="primary">Aste57867_18488</name>
    <name evidence="1" type="ORF">As57867_018426</name>
    <name evidence="2" type="ORF">ASTE57867_18488</name>
</gene>
<name>A0A485LBP7_9STRA</name>
<dbReference type="Proteomes" id="UP000332933">
    <property type="component" value="Unassembled WGS sequence"/>
</dbReference>
<dbReference type="OrthoDB" id="76618at2759"/>
<sequence length="329" mass="36722">MSFVRSIARQFSGLSSIETLEHKLEKERSERLELLEAKKQTRQVNSQYRGGGNSLQDEFVRRAASAGTSNRVRQESFEMVTRSREGSFEAIDLSRHGSFDELECCEPEAEPHFVMISISPKQSVEEVARMAAEDMDVPLDVKSVVAALATQYADEWIAQATARTMLRSEMAARVVAASVHAAAWNIARMEVECKSMSEEDHDTECEFPDIVEAISVPAPLAVAVLESHAVLKIPTVPSTIKAEITYDTCRHASLAAEALKEFYAARELKKQQRSVQNRVAEAQKVRKLTEHSSWGKVLQLIDNPEEHDSFATMQAPVTRMFHVLRSSAA</sequence>
<evidence type="ECO:0000313" key="2">
    <source>
        <dbReference type="EMBL" id="VFT95224.1"/>
    </source>
</evidence>